<evidence type="ECO:0000313" key="3">
    <source>
        <dbReference type="Proteomes" id="UP001479290"/>
    </source>
</evidence>
<accession>A0AAW2A0B1</accession>
<feature type="region of interest" description="Disordered" evidence="1">
    <location>
        <begin position="37"/>
        <end position="56"/>
    </location>
</feature>
<dbReference type="EMBL" id="JAWDJR010000012">
    <property type="protein sequence ID" value="KAK9965887.1"/>
    <property type="molecule type" value="Genomic_DNA"/>
</dbReference>
<feature type="non-terminal residue" evidence="2">
    <location>
        <position position="1"/>
    </location>
</feature>
<organism evidence="2 3">
    <name type="scientific">Culter alburnus</name>
    <name type="common">Topmouth culter</name>
    <dbReference type="NCBI Taxonomy" id="194366"/>
    <lineage>
        <taxon>Eukaryota</taxon>
        <taxon>Metazoa</taxon>
        <taxon>Chordata</taxon>
        <taxon>Craniata</taxon>
        <taxon>Vertebrata</taxon>
        <taxon>Euteleostomi</taxon>
        <taxon>Actinopterygii</taxon>
        <taxon>Neopterygii</taxon>
        <taxon>Teleostei</taxon>
        <taxon>Ostariophysi</taxon>
        <taxon>Cypriniformes</taxon>
        <taxon>Xenocyprididae</taxon>
        <taxon>Xenocypridinae</taxon>
        <taxon>Culter</taxon>
    </lineage>
</organism>
<gene>
    <name evidence="2" type="ORF">ABG768_004953</name>
</gene>
<keyword evidence="3" id="KW-1185">Reference proteome</keyword>
<comment type="caution">
    <text evidence="2">The sequence shown here is derived from an EMBL/GenBank/DDBJ whole genome shotgun (WGS) entry which is preliminary data.</text>
</comment>
<feature type="compositionally biased region" description="Basic and acidic residues" evidence="1">
    <location>
        <begin position="37"/>
        <end position="46"/>
    </location>
</feature>
<proteinExistence type="predicted"/>
<evidence type="ECO:0000313" key="2">
    <source>
        <dbReference type="EMBL" id="KAK9965887.1"/>
    </source>
</evidence>
<name>A0AAW2A0B1_CULAL</name>
<reference evidence="2 3" key="1">
    <citation type="submission" date="2024-05" db="EMBL/GenBank/DDBJ databases">
        <title>A high-quality chromosomal-level genome assembly of Topmouth culter (Culter alburnus).</title>
        <authorList>
            <person name="Zhao H."/>
        </authorList>
    </citation>
    <scope>NUCLEOTIDE SEQUENCE [LARGE SCALE GENOMIC DNA]</scope>
    <source>
        <strain evidence="2">CATC2023</strain>
        <tissue evidence="2">Muscle</tissue>
    </source>
</reference>
<dbReference type="Proteomes" id="UP001479290">
    <property type="component" value="Unassembled WGS sequence"/>
</dbReference>
<protein>
    <submittedName>
        <fullName evidence="2">Uncharacterized protein</fullName>
    </submittedName>
</protein>
<dbReference type="AlphaFoldDB" id="A0AAW2A0B1"/>
<sequence length="56" mass="6250">LEANKNNSQFADDCESLLGVSEEDNAFSLPAWAEMEAAKHQTHEADFQNENGPLRE</sequence>
<evidence type="ECO:0000256" key="1">
    <source>
        <dbReference type="SAM" id="MobiDB-lite"/>
    </source>
</evidence>